<comment type="caution">
    <text evidence="1">The sequence shown here is derived from an EMBL/GenBank/DDBJ whole genome shotgun (WGS) entry which is preliminary data.</text>
</comment>
<name>R7Z9B9_LYSSH</name>
<dbReference type="Proteomes" id="UP000013911">
    <property type="component" value="Unassembled WGS sequence"/>
</dbReference>
<dbReference type="AlphaFoldDB" id="R7Z9B9"/>
<protein>
    <submittedName>
        <fullName evidence="1">Uncharacterized protein</fullName>
    </submittedName>
</protein>
<accession>R7Z9B9</accession>
<dbReference type="RefSeq" id="WP_010861094.1">
    <property type="nucleotide sequence ID" value="NZ_KB933407.1"/>
</dbReference>
<proteinExistence type="predicted"/>
<evidence type="ECO:0000313" key="2">
    <source>
        <dbReference type="Proteomes" id="UP000013911"/>
    </source>
</evidence>
<reference evidence="1 2" key="1">
    <citation type="submission" date="2013-04" db="EMBL/GenBank/DDBJ databases">
        <title>Draft genome of the heavy metal tolerant bacterium Lysinibacillus sphaericus strain OT4b.31.</title>
        <authorList>
            <person name="Pena-Montenegro T.D."/>
            <person name="Dussan J."/>
        </authorList>
    </citation>
    <scope>NUCLEOTIDE SEQUENCE [LARGE SCALE GENOMIC DNA]</scope>
    <source>
        <strain evidence="1 2">OT4b.31</strain>
    </source>
</reference>
<dbReference type="HOGENOM" id="CLU_1893654_0_0_9"/>
<dbReference type="EMBL" id="AQPX01000032">
    <property type="protein sequence ID" value="EON70556.1"/>
    <property type="molecule type" value="Genomic_DNA"/>
</dbReference>
<gene>
    <name evidence="1" type="ORF">H131_20977</name>
</gene>
<organism evidence="1 2">
    <name type="scientific">Lysinibacillus sphaericus OT4b.31</name>
    <dbReference type="NCBI Taxonomy" id="1285586"/>
    <lineage>
        <taxon>Bacteria</taxon>
        <taxon>Bacillati</taxon>
        <taxon>Bacillota</taxon>
        <taxon>Bacilli</taxon>
        <taxon>Bacillales</taxon>
        <taxon>Bacillaceae</taxon>
        <taxon>Lysinibacillus</taxon>
    </lineage>
</organism>
<dbReference type="PATRIC" id="fig|1285586.5.peg.4367"/>
<sequence>MKPGDFIGWNNLDEFKKVFVEKEYLKLRETDNEEDSKKNEEELKAFYDLFSKLKAIESGAIANAILHDGLINIEKDTKTQFNEQDSIDKYNFDVPTPIFLNENNEGNFYFFKEGVEISKEIQEKLRLMIKTILD</sequence>
<dbReference type="OrthoDB" id="5190137at2"/>
<evidence type="ECO:0000313" key="1">
    <source>
        <dbReference type="EMBL" id="EON70556.1"/>
    </source>
</evidence>